<evidence type="ECO:0000259" key="8">
    <source>
        <dbReference type="PROSITE" id="PS51352"/>
    </source>
</evidence>
<dbReference type="InterPro" id="IPR012336">
    <property type="entry name" value="Thioredoxin-like_fold"/>
</dbReference>
<dbReference type="SUPFAM" id="SSF52833">
    <property type="entry name" value="Thioredoxin-like"/>
    <property type="match status" value="1"/>
</dbReference>
<dbReference type="InterPro" id="IPR051470">
    <property type="entry name" value="Thiol:disulfide_interchange"/>
</dbReference>
<accession>A0A2A2AVJ6</accession>
<comment type="subcellular location">
    <subcellularLocation>
        <location evidence="1 7">Periplasm</location>
    </subcellularLocation>
</comment>
<keyword evidence="3 7" id="KW-0732">Signal</keyword>
<dbReference type="PANTHER" id="PTHR35272:SF3">
    <property type="entry name" value="THIOL:DISULFIDE INTERCHANGE PROTEIN DSBC"/>
    <property type="match status" value="1"/>
</dbReference>
<dbReference type="CDD" id="cd03020">
    <property type="entry name" value="DsbA_DsbC_DsbG"/>
    <property type="match status" value="1"/>
</dbReference>
<dbReference type="InterPro" id="IPR018950">
    <property type="entry name" value="DiS-bond_isomerase_DsbC/G_N"/>
</dbReference>
<protein>
    <recommendedName>
        <fullName evidence="7">Thiol:disulfide interchange protein</fullName>
    </recommendedName>
</protein>
<evidence type="ECO:0000256" key="7">
    <source>
        <dbReference type="RuleBase" id="RU364038"/>
    </source>
</evidence>
<dbReference type="GO" id="GO:0042597">
    <property type="term" value="C:periplasmic space"/>
    <property type="evidence" value="ECO:0007669"/>
    <property type="project" value="UniProtKB-SubCell"/>
</dbReference>
<evidence type="ECO:0000256" key="2">
    <source>
        <dbReference type="ARBA" id="ARBA00009813"/>
    </source>
</evidence>
<evidence type="ECO:0000256" key="6">
    <source>
        <dbReference type="ARBA" id="ARBA00023284"/>
    </source>
</evidence>
<reference evidence="9 10" key="1">
    <citation type="submission" date="2017-08" db="EMBL/GenBank/DDBJ databases">
        <title>WGS of Clinical strains of the CDC Group NO-1 linked to zoonotic infections in humans.</title>
        <authorList>
            <person name="Bernier A.-M."/>
            <person name="Bernard K."/>
        </authorList>
    </citation>
    <scope>NUCLEOTIDE SEQUENCE [LARGE SCALE GENOMIC DNA]</scope>
    <source>
        <strain evidence="9 10">NML120219</strain>
    </source>
</reference>
<dbReference type="Gene3D" id="3.40.30.10">
    <property type="entry name" value="Glutaredoxin"/>
    <property type="match status" value="1"/>
</dbReference>
<keyword evidence="6 7" id="KW-0676">Redox-active center</keyword>
<dbReference type="PANTHER" id="PTHR35272">
    <property type="entry name" value="THIOL:DISULFIDE INTERCHANGE PROTEIN DSBC-RELATED"/>
    <property type="match status" value="1"/>
</dbReference>
<dbReference type="InterPro" id="IPR013766">
    <property type="entry name" value="Thioredoxin_domain"/>
</dbReference>
<comment type="caution">
    <text evidence="9">The sequence shown here is derived from an EMBL/GenBank/DDBJ whole genome shotgun (WGS) entry which is preliminary data.</text>
</comment>
<dbReference type="Proteomes" id="UP000218439">
    <property type="component" value="Unassembled WGS sequence"/>
</dbReference>
<dbReference type="Pfam" id="PF13098">
    <property type="entry name" value="Thioredoxin_2"/>
    <property type="match status" value="1"/>
</dbReference>
<proteinExistence type="inferred from homology"/>
<keyword evidence="4 7" id="KW-0574">Periplasm</keyword>
<keyword evidence="5" id="KW-1015">Disulfide bond</keyword>
<evidence type="ECO:0000256" key="1">
    <source>
        <dbReference type="ARBA" id="ARBA00004418"/>
    </source>
</evidence>
<dbReference type="InterPro" id="IPR009094">
    <property type="entry name" value="DiS-bond_isomerase_DsbC/G_N_sf"/>
</dbReference>
<dbReference type="PROSITE" id="PS51352">
    <property type="entry name" value="THIOREDOXIN_2"/>
    <property type="match status" value="1"/>
</dbReference>
<evidence type="ECO:0000313" key="9">
    <source>
        <dbReference type="EMBL" id="PAT41777.1"/>
    </source>
</evidence>
<comment type="similarity">
    <text evidence="2 7">Belongs to the thioredoxin family. DsbC subfamily.</text>
</comment>
<name>A0A2A2AVJ6_9BURK</name>
<dbReference type="AlphaFoldDB" id="A0A2A2AVJ6"/>
<dbReference type="InterPro" id="IPR033954">
    <property type="entry name" value="DiS-bond_Isoase_DsbC/G"/>
</dbReference>
<gene>
    <name evidence="9" type="ORF">CK621_12650</name>
</gene>
<dbReference type="SUPFAM" id="SSF54423">
    <property type="entry name" value="DsbC/DsbG N-terminal domain-like"/>
    <property type="match status" value="1"/>
</dbReference>
<dbReference type="Gene3D" id="3.10.450.70">
    <property type="entry name" value="Disulphide bond isomerase, DsbC/G, N-terminal"/>
    <property type="match status" value="1"/>
</dbReference>
<dbReference type="Pfam" id="PF10411">
    <property type="entry name" value="DsbC_N"/>
    <property type="match status" value="1"/>
</dbReference>
<evidence type="ECO:0000313" key="10">
    <source>
        <dbReference type="Proteomes" id="UP000218439"/>
    </source>
</evidence>
<organism evidence="9 10">
    <name type="scientific">Vandammella animalimorsus</name>
    <dbReference type="NCBI Taxonomy" id="2029117"/>
    <lineage>
        <taxon>Bacteria</taxon>
        <taxon>Pseudomonadati</taxon>
        <taxon>Pseudomonadota</taxon>
        <taxon>Betaproteobacteria</taxon>
        <taxon>Burkholderiales</taxon>
        <taxon>Comamonadaceae</taxon>
        <taxon>Vandammella</taxon>
    </lineage>
</organism>
<sequence>MAASTSTRARAALWKPLAASALLALGSLSGTAHADADAIRKALNERITQLKDIDEVRATPMQGLFEVRKGTDLFYTNASGDFLIQGELYDTKAMRNLTEDRINALTAVEFSKLPFDDAFTIVRGDGSRKIAVFADPNCGYCKRFERDLRNVDNITVHVFLYPILSPDSFEKSRDVWCAEDKATAWNSWMIHNKTPASQASCDKHEALQRNLAFGRQYKITGTPTIFFEDNARVPGAVPAERIEQRLKEIAESKKKS</sequence>
<evidence type="ECO:0000256" key="3">
    <source>
        <dbReference type="ARBA" id="ARBA00022729"/>
    </source>
</evidence>
<evidence type="ECO:0000256" key="5">
    <source>
        <dbReference type="ARBA" id="ARBA00023157"/>
    </source>
</evidence>
<feature type="domain" description="Thioredoxin" evidence="8">
    <location>
        <begin position="94"/>
        <end position="251"/>
    </location>
</feature>
<feature type="chain" id="PRO_5011818901" description="Thiol:disulfide interchange protein" evidence="7">
    <location>
        <begin position="35"/>
        <end position="256"/>
    </location>
</feature>
<dbReference type="GO" id="GO:0016853">
    <property type="term" value="F:isomerase activity"/>
    <property type="evidence" value="ECO:0007669"/>
    <property type="project" value="UniProtKB-KW"/>
</dbReference>
<dbReference type="RefSeq" id="WP_095552690.1">
    <property type="nucleotide sequence ID" value="NZ_CP156659.1"/>
</dbReference>
<evidence type="ECO:0000256" key="4">
    <source>
        <dbReference type="ARBA" id="ARBA00022764"/>
    </source>
</evidence>
<dbReference type="InterPro" id="IPR036249">
    <property type="entry name" value="Thioredoxin-like_sf"/>
</dbReference>
<feature type="signal peptide" evidence="7">
    <location>
        <begin position="1"/>
        <end position="34"/>
    </location>
</feature>
<dbReference type="EMBL" id="NSJE01000025">
    <property type="protein sequence ID" value="PAT41777.1"/>
    <property type="molecule type" value="Genomic_DNA"/>
</dbReference>
<keyword evidence="9" id="KW-0413">Isomerase</keyword>
<comment type="function">
    <text evidence="7">Required for disulfide bond formation in some periplasmic proteins. Acts by transferring its disulfide bond to other proteins and is reduced in the process.</text>
</comment>